<protein>
    <recommendedName>
        <fullName evidence="3">WD40 repeat domain-containing protein</fullName>
    </recommendedName>
</protein>
<dbReference type="EMBL" id="CP072168">
    <property type="protein sequence ID" value="QYA08718.1"/>
    <property type="molecule type" value="Genomic_DNA"/>
</dbReference>
<proteinExistence type="predicted"/>
<evidence type="ECO:0000313" key="2">
    <source>
        <dbReference type="Proteomes" id="UP000826513"/>
    </source>
</evidence>
<gene>
    <name evidence="1" type="ORF">J5285_14910</name>
</gene>
<organism evidence="1 2">
    <name type="scientific">Agrobacterium larrymoorei</name>
    <dbReference type="NCBI Taxonomy" id="160699"/>
    <lineage>
        <taxon>Bacteria</taxon>
        <taxon>Pseudomonadati</taxon>
        <taxon>Pseudomonadota</taxon>
        <taxon>Alphaproteobacteria</taxon>
        <taxon>Hyphomicrobiales</taxon>
        <taxon>Rhizobiaceae</taxon>
        <taxon>Rhizobium/Agrobacterium group</taxon>
        <taxon>Agrobacterium</taxon>
    </lineage>
</organism>
<dbReference type="Proteomes" id="UP000826513">
    <property type="component" value="Chromosome 2"/>
</dbReference>
<evidence type="ECO:0008006" key="3">
    <source>
        <dbReference type="Google" id="ProtNLM"/>
    </source>
</evidence>
<evidence type="ECO:0000313" key="1">
    <source>
        <dbReference type="EMBL" id="QYA08718.1"/>
    </source>
</evidence>
<name>A0ABX8T6G8_9HYPH</name>
<dbReference type="RefSeq" id="WP_219276077.1">
    <property type="nucleotide sequence ID" value="NZ_CP072168.1"/>
</dbReference>
<sequence>MDELIRLEAGFAVASDTFCVVFSGTDNDDTYSYILTYEGKLRQPWSRVDVPRKIAGLTGKLNSEGRPVIYAVSDEGDIYIVSPGRPSYHTEIDGAGVYSENATGLGYINAAALVGDTVLVTGYHSQLYSIIGEKTEWFERDKLPLAPKGFEYLAFGSIGGSSVEDLYMTVLYLPENSARSLTDDEKERRSELIKQGRYEEALDLEESAKQGPTRVNEGRLHHWDGTQWRVVATPRSGKFYPEPSVLSDILIENPDRVWSVGNNGVILVGNARDGFQDISFKGNDENLRSLTKFRDRMVIASDYALHWFDGHMLSPLKPNIDPTINKSVPTPLKVQAVDDTLYYFDSKHGVYTFNGRDWKAMEVPQELLQREFKGLKNDL</sequence>
<reference evidence="1 2" key="1">
    <citation type="submission" date="2021-03" db="EMBL/GenBank/DDBJ databases">
        <title>Rapid diversification of plasmids in a genus of pathogenic and nitrogen fixing bacteria.</title>
        <authorList>
            <person name="Weisberg A.J."/>
            <person name="Miller M."/>
            <person name="Ream W."/>
            <person name="Grunwald N.J."/>
            <person name="Chang J.H."/>
        </authorList>
    </citation>
    <scope>NUCLEOTIDE SEQUENCE [LARGE SCALE GENOMIC DNA]</scope>
    <source>
        <strain evidence="1 2">AF3.44</strain>
    </source>
</reference>
<accession>A0ABX8T6G8</accession>
<keyword evidence="2" id="KW-1185">Reference proteome</keyword>